<reference evidence="2 3" key="1">
    <citation type="submission" date="2021-04" db="EMBL/GenBank/DDBJ databases">
        <title>The genome sequence of Ideonella sp. 3Y2.</title>
        <authorList>
            <person name="Liu Y."/>
        </authorList>
    </citation>
    <scope>NUCLEOTIDE SEQUENCE [LARGE SCALE GENOMIC DNA]</scope>
    <source>
        <strain evidence="2 3">3Y2</strain>
    </source>
</reference>
<sequence>MKLGIKSLATLAATLLLSLAASAATLSLPSTGVDASGVKLPGGQDDPHWTIVKGPRIKQPKPAVVMSTSVDYGYAQSETAEWVWAKQDGLAGLRPYTFEIRFTLPVGATKATITGRWAVDDIGTIYLNGRKAAGTGTALSTPADTNYLQLNDFTVTKGLVEGENILQFVVQDLGTPGGLVVDSLLVQYRR</sequence>
<keyword evidence="1" id="KW-0732">Signal</keyword>
<dbReference type="RefSeq" id="WP_210856927.1">
    <property type="nucleotide sequence ID" value="NZ_JAGQDD010000025.1"/>
</dbReference>
<protein>
    <submittedName>
        <fullName evidence="2">Uncharacterized protein</fullName>
    </submittedName>
</protein>
<dbReference type="Gene3D" id="2.60.120.260">
    <property type="entry name" value="Galactose-binding domain-like"/>
    <property type="match status" value="1"/>
</dbReference>
<evidence type="ECO:0000256" key="1">
    <source>
        <dbReference type="SAM" id="SignalP"/>
    </source>
</evidence>
<dbReference type="Proteomes" id="UP000676246">
    <property type="component" value="Unassembled WGS sequence"/>
</dbReference>
<gene>
    <name evidence="2" type="ORF">KAK03_22535</name>
</gene>
<evidence type="ECO:0000313" key="2">
    <source>
        <dbReference type="EMBL" id="MBQ0933260.1"/>
    </source>
</evidence>
<comment type="caution">
    <text evidence="2">The sequence shown here is derived from an EMBL/GenBank/DDBJ whole genome shotgun (WGS) entry which is preliminary data.</text>
</comment>
<evidence type="ECO:0000313" key="3">
    <source>
        <dbReference type="Proteomes" id="UP000676246"/>
    </source>
</evidence>
<dbReference type="AlphaFoldDB" id="A0A940YIN8"/>
<name>A0A940YIN8_9BURK</name>
<proteinExistence type="predicted"/>
<accession>A0A940YIN8</accession>
<feature type="chain" id="PRO_5037512294" evidence="1">
    <location>
        <begin position="24"/>
        <end position="190"/>
    </location>
</feature>
<keyword evidence="3" id="KW-1185">Reference proteome</keyword>
<dbReference type="EMBL" id="JAGQDD010000025">
    <property type="protein sequence ID" value="MBQ0933260.1"/>
    <property type="molecule type" value="Genomic_DNA"/>
</dbReference>
<organism evidence="2 3">
    <name type="scientific">Ideonella alba</name>
    <dbReference type="NCBI Taxonomy" id="2824118"/>
    <lineage>
        <taxon>Bacteria</taxon>
        <taxon>Pseudomonadati</taxon>
        <taxon>Pseudomonadota</taxon>
        <taxon>Betaproteobacteria</taxon>
        <taxon>Burkholderiales</taxon>
        <taxon>Sphaerotilaceae</taxon>
        <taxon>Ideonella</taxon>
    </lineage>
</organism>
<feature type="signal peptide" evidence="1">
    <location>
        <begin position="1"/>
        <end position="23"/>
    </location>
</feature>